<evidence type="ECO:0000256" key="1">
    <source>
        <dbReference type="ARBA" id="ARBA00022801"/>
    </source>
</evidence>
<dbReference type="EMBL" id="LOBU02000031">
    <property type="protein sequence ID" value="OKA03492.1"/>
    <property type="molecule type" value="Genomic_DNA"/>
</dbReference>
<evidence type="ECO:0000259" key="2">
    <source>
        <dbReference type="Pfam" id="PF00857"/>
    </source>
</evidence>
<dbReference type="InterPro" id="IPR000868">
    <property type="entry name" value="Isochorismatase-like_dom"/>
</dbReference>
<dbReference type="SUPFAM" id="SSF52499">
    <property type="entry name" value="Isochorismatase-like hydrolases"/>
    <property type="match status" value="1"/>
</dbReference>
<name>A0A154MRZ4_9PSEU</name>
<dbReference type="GO" id="GO:0016787">
    <property type="term" value="F:hydrolase activity"/>
    <property type="evidence" value="ECO:0007669"/>
    <property type="project" value="UniProtKB-KW"/>
</dbReference>
<dbReference type="InterPro" id="IPR050272">
    <property type="entry name" value="Isochorismatase-like_hydrls"/>
</dbReference>
<reference evidence="4 6" key="2">
    <citation type="submission" date="2016-11" db="EMBL/GenBank/DDBJ databases">
        <title>Genome sequencing of Amycolatopsis regifaucium.</title>
        <authorList>
            <person name="Mayilraj S."/>
            <person name="Kaur N."/>
        </authorList>
    </citation>
    <scope>NUCLEOTIDE SEQUENCE [LARGE SCALE GENOMIC DNA]</scope>
    <source>
        <strain evidence="4 6">GY080</strain>
    </source>
</reference>
<comment type="caution">
    <text evidence="3">The sequence shown here is derived from an EMBL/GenBank/DDBJ whole genome shotgun (WGS) entry which is preliminary data.</text>
</comment>
<dbReference type="Gene3D" id="3.40.50.850">
    <property type="entry name" value="Isochorismatase-like"/>
    <property type="match status" value="1"/>
</dbReference>
<dbReference type="InterPro" id="IPR036380">
    <property type="entry name" value="Isochorismatase-like_sf"/>
</dbReference>
<reference evidence="3 5" key="1">
    <citation type="submission" date="2015-12" db="EMBL/GenBank/DDBJ databases">
        <title>Amycolatopsis regifaucium genome sequencing and assembly.</title>
        <authorList>
            <person name="Mayilraj S."/>
        </authorList>
    </citation>
    <scope>NUCLEOTIDE SEQUENCE [LARGE SCALE GENOMIC DNA]</scope>
    <source>
        <strain evidence="3 5">GY080</strain>
    </source>
</reference>
<dbReference type="PANTHER" id="PTHR43540">
    <property type="entry name" value="PEROXYUREIDOACRYLATE/UREIDOACRYLATE AMIDOHYDROLASE-RELATED"/>
    <property type="match status" value="1"/>
</dbReference>
<accession>A0A154MRZ4</accession>
<feature type="domain" description="Isochorismatase-like" evidence="2">
    <location>
        <begin position="24"/>
        <end position="188"/>
    </location>
</feature>
<dbReference type="Pfam" id="PF00857">
    <property type="entry name" value="Isochorismatase"/>
    <property type="match status" value="1"/>
</dbReference>
<keyword evidence="6" id="KW-1185">Reference proteome</keyword>
<evidence type="ECO:0000313" key="6">
    <source>
        <dbReference type="Proteomes" id="UP000186883"/>
    </source>
</evidence>
<evidence type="ECO:0000313" key="3">
    <source>
        <dbReference type="EMBL" id="KZB86547.1"/>
    </source>
</evidence>
<dbReference type="EMBL" id="LQCI01000007">
    <property type="protein sequence ID" value="KZB86547.1"/>
    <property type="molecule type" value="Genomic_DNA"/>
</dbReference>
<dbReference type="OrthoDB" id="9794942at2"/>
<proteinExistence type="predicted"/>
<dbReference type="AlphaFoldDB" id="A0A154MRZ4"/>
<evidence type="ECO:0000313" key="5">
    <source>
        <dbReference type="Proteomes" id="UP000076321"/>
    </source>
</evidence>
<evidence type="ECO:0000313" key="4">
    <source>
        <dbReference type="EMBL" id="OKA03492.1"/>
    </source>
</evidence>
<dbReference type="RefSeq" id="WP_061988076.1">
    <property type="nucleotide sequence ID" value="NZ_FOPQ01000016.1"/>
</dbReference>
<dbReference type="Proteomes" id="UP000186883">
    <property type="component" value="Unassembled WGS sequence"/>
</dbReference>
<dbReference type="Proteomes" id="UP000076321">
    <property type="component" value="Unassembled WGS sequence"/>
</dbReference>
<keyword evidence="1 4" id="KW-0378">Hydrolase</keyword>
<sequence>MTSTTLREISDLPTAPAALSDATVILVDYQNTYTRGVMELDGWEAALDEAATLLARARAEGATVIHVMHDGGEGSPYDLGQDIGRIHERVAPLPGEQVVVKTAPNSFVGTPLGELVDAAGHQDVVVAGFMTHMCVTFTAEGAFLRGNTPTVVAAACATRSLPSVAGTVTAAEQHRAALATIGDLYGVVVGSTAALG</sequence>
<dbReference type="PANTHER" id="PTHR43540:SF15">
    <property type="entry name" value="BLR5631 PROTEIN"/>
    <property type="match status" value="1"/>
</dbReference>
<protein>
    <submittedName>
        <fullName evidence="4">Cysteine hydrolase</fullName>
    </submittedName>
    <submittedName>
        <fullName evidence="3">Isochorismatase</fullName>
    </submittedName>
</protein>
<gene>
    <name evidence="4" type="ORF">ATP06_0235900</name>
    <name evidence="3" type="ORF">AVL48_26255</name>
</gene>
<organism evidence="3 5">
    <name type="scientific">Amycolatopsis regifaucium</name>
    <dbReference type="NCBI Taxonomy" id="546365"/>
    <lineage>
        <taxon>Bacteria</taxon>
        <taxon>Bacillati</taxon>
        <taxon>Actinomycetota</taxon>
        <taxon>Actinomycetes</taxon>
        <taxon>Pseudonocardiales</taxon>
        <taxon>Pseudonocardiaceae</taxon>
        <taxon>Amycolatopsis</taxon>
    </lineage>
</organism>